<dbReference type="InterPro" id="IPR015878">
    <property type="entry name" value="Ado_hCys_hydrolase_NAD-bd"/>
</dbReference>
<evidence type="ECO:0000259" key="6">
    <source>
        <dbReference type="SMART" id="SM00997"/>
    </source>
</evidence>
<name>A0A2I1M5K6_9BIFI</name>
<evidence type="ECO:0000256" key="4">
    <source>
        <dbReference type="ARBA" id="ARBA00023027"/>
    </source>
</evidence>
<dbReference type="SUPFAM" id="SSF51735">
    <property type="entry name" value="NAD(P)-binding Rossmann-fold domains"/>
    <property type="match status" value="1"/>
</dbReference>
<feature type="region of interest" description="Disordered" evidence="5">
    <location>
        <begin position="1"/>
        <end position="37"/>
    </location>
</feature>
<dbReference type="GO" id="GO:0006730">
    <property type="term" value="P:one-carbon metabolic process"/>
    <property type="evidence" value="ECO:0007669"/>
    <property type="project" value="UniProtKB-KW"/>
</dbReference>
<dbReference type="EMBL" id="PKGU01000002">
    <property type="protein sequence ID" value="PKZ15405.1"/>
    <property type="molecule type" value="Genomic_DNA"/>
</dbReference>
<comment type="cofactor">
    <cofactor evidence="1">
        <name>NAD(+)</name>
        <dbReference type="ChEBI" id="CHEBI:57540"/>
    </cofactor>
</comment>
<evidence type="ECO:0000256" key="5">
    <source>
        <dbReference type="SAM" id="MobiDB-lite"/>
    </source>
</evidence>
<gene>
    <name evidence="7" type="ORF">CYJ32_03240</name>
</gene>
<protein>
    <submittedName>
        <fullName evidence="7">Adenosylhomocysteinase</fullName>
    </submittedName>
</protein>
<dbReference type="SMART" id="SM00996">
    <property type="entry name" value="AdoHcyase"/>
    <property type="match status" value="1"/>
</dbReference>
<dbReference type="GO" id="GO:0005829">
    <property type="term" value="C:cytosol"/>
    <property type="evidence" value="ECO:0007669"/>
    <property type="project" value="TreeGrafter"/>
</dbReference>
<dbReference type="Pfam" id="PF05221">
    <property type="entry name" value="AdoHcyase"/>
    <property type="match status" value="2"/>
</dbReference>
<dbReference type="InterPro" id="IPR042172">
    <property type="entry name" value="Adenosylhomocyst_ase-like_sf"/>
</dbReference>
<dbReference type="Gene3D" id="3.40.50.720">
    <property type="entry name" value="NAD(P)-binding Rossmann-like Domain"/>
    <property type="match status" value="1"/>
</dbReference>
<comment type="similarity">
    <text evidence="2">Belongs to the adenosylhomocysteinase family.</text>
</comment>
<evidence type="ECO:0000313" key="7">
    <source>
        <dbReference type="EMBL" id="PKZ15405.1"/>
    </source>
</evidence>
<proteinExistence type="inferred from homology"/>
<sequence length="579" mass="62815">MPRAIGKNMSKARQENCKVSRKASSETSRKPPLNREKSHVYPNYSRIFYVLPSPFPVYAYSCLYNGKLEMKRIGMQTLQFASIVRTISQATNRSLAGTRVFVASDFQEVQPDNFEVAAAEWGLRLVHDEAESTSCPIILHATYAQVDGTSMAYSQTGMSFAQPVTAQENIDRARAGMPVVSYLSDELKKSGILRGERIAISLIIEPKTAVLALELQEAGADVAIYATAAEVNQDIANELSLHDIGVFANENWTPVQEHEAALALLDELKPTIIIDDGASFARLAQLERPELMKNIKGVAEETTSGIRAFEAMEKDGALTFPVIASNDSMLKTGFDNVHGTGESCVTTFLSIMGDSYVERNTGVAVIGFGPVGRGFARRMRTLGYRVVIVERNATVALTAQYEGFEIMPLADAVRSCNCVISATGVVHTIDLETLQSLSDGTVVGVIGGISNEIALDDLTALTHQHIAPSVPVTPLDLGNDSTALLLASGDGMNYTVSGGNPIEIMDLSFAVQLNAVQMLAENHEELGARVIRMDTTIDETIARSALYARGAQIDEPSEAEIDWTRTRFSDGLQREGAEH</sequence>
<feature type="compositionally biased region" description="Basic and acidic residues" evidence="5">
    <location>
        <begin position="12"/>
        <end position="37"/>
    </location>
</feature>
<dbReference type="SMART" id="SM00997">
    <property type="entry name" value="AdoHcyase_NAD"/>
    <property type="match status" value="1"/>
</dbReference>
<evidence type="ECO:0000256" key="3">
    <source>
        <dbReference type="ARBA" id="ARBA00022563"/>
    </source>
</evidence>
<dbReference type="SUPFAM" id="SSF52283">
    <property type="entry name" value="Formate/glycerate dehydrogenase catalytic domain-like"/>
    <property type="match status" value="1"/>
</dbReference>
<comment type="caution">
    <text evidence="7">The sequence shown here is derived from an EMBL/GenBank/DDBJ whole genome shotgun (WGS) entry which is preliminary data.</text>
</comment>
<reference evidence="7 8" key="1">
    <citation type="submission" date="2017-12" db="EMBL/GenBank/DDBJ databases">
        <title>Phylogenetic diversity of female urinary microbiome.</title>
        <authorList>
            <person name="Thomas-White K."/>
            <person name="Wolfe A.J."/>
        </authorList>
    </citation>
    <scope>NUCLEOTIDE SEQUENCE [LARGE SCALE GENOMIC DNA]</scope>
    <source>
        <strain evidence="7 8">UMB0064</strain>
    </source>
</reference>
<dbReference type="Pfam" id="PF00670">
    <property type="entry name" value="AdoHcyase_NAD"/>
    <property type="match status" value="1"/>
</dbReference>
<accession>A0A2I1M5K6</accession>
<dbReference type="GO" id="GO:0004013">
    <property type="term" value="F:adenosylhomocysteinase activity"/>
    <property type="evidence" value="ECO:0007669"/>
    <property type="project" value="TreeGrafter"/>
</dbReference>
<organism evidence="7 8">
    <name type="scientific">Alloscardovia omnicolens</name>
    <dbReference type="NCBI Taxonomy" id="419015"/>
    <lineage>
        <taxon>Bacteria</taxon>
        <taxon>Bacillati</taxon>
        <taxon>Actinomycetota</taxon>
        <taxon>Actinomycetes</taxon>
        <taxon>Bifidobacteriales</taxon>
        <taxon>Bifidobacteriaceae</taxon>
        <taxon>Alloscardovia</taxon>
    </lineage>
</organism>
<keyword evidence="4" id="KW-0520">NAD</keyword>
<dbReference type="InterPro" id="IPR000043">
    <property type="entry name" value="Adenosylhomocysteinase-like"/>
</dbReference>
<evidence type="ECO:0000256" key="2">
    <source>
        <dbReference type="ARBA" id="ARBA00007122"/>
    </source>
</evidence>
<dbReference type="AlphaFoldDB" id="A0A2I1M5K6"/>
<dbReference type="InterPro" id="IPR036291">
    <property type="entry name" value="NAD(P)-bd_dom_sf"/>
</dbReference>
<dbReference type="PANTHER" id="PTHR23420:SF0">
    <property type="entry name" value="ADENOSYLHOMOCYSTEINASE"/>
    <property type="match status" value="1"/>
</dbReference>
<evidence type="ECO:0000256" key="1">
    <source>
        <dbReference type="ARBA" id="ARBA00001911"/>
    </source>
</evidence>
<feature type="domain" description="S-adenosyl-L-homocysteine hydrolase NAD binding" evidence="6">
    <location>
        <begin position="336"/>
        <end position="499"/>
    </location>
</feature>
<keyword evidence="3" id="KW-0554">One-carbon metabolism</keyword>
<dbReference type="Proteomes" id="UP000242263">
    <property type="component" value="Unassembled WGS sequence"/>
</dbReference>
<dbReference type="Gene3D" id="3.40.50.1480">
    <property type="entry name" value="Adenosylhomocysteinase-like"/>
    <property type="match status" value="1"/>
</dbReference>
<dbReference type="GO" id="GO:0033353">
    <property type="term" value="P:S-adenosylmethionine cycle"/>
    <property type="evidence" value="ECO:0007669"/>
    <property type="project" value="TreeGrafter"/>
</dbReference>
<dbReference type="PANTHER" id="PTHR23420">
    <property type="entry name" value="ADENOSYLHOMOCYSTEINASE"/>
    <property type="match status" value="1"/>
</dbReference>
<dbReference type="NCBIfam" id="NF004005">
    <property type="entry name" value="PRK05476.2-3"/>
    <property type="match status" value="1"/>
</dbReference>
<evidence type="ECO:0000313" key="8">
    <source>
        <dbReference type="Proteomes" id="UP000242263"/>
    </source>
</evidence>